<reference evidence="11" key="1">
    <citation type="journal article" date="2015" name="Nature">
        <title>Complex archaea that bridge the gap between prokaryotes and eukaryotes.</title>
        <authorList>
            <person name="Spang A."/>
            <person name="Saw J.H."/>
            <person name="Jorgensen S.L."/>
            <person name="Zaremba-Niedzwiedzka K."/>
            <person name="Martijn J."/>
            <person name="Lind A.E."/>
            <person name="van Eijk R."/>
            <person name="Schleper C."/>
            <person name="Guy L."/>
            <person name="Ettema T.J."/>
        </authorList>
    </citation>
    <scope>NUCLEOTIDE SEQUENCE</scope>
</reference>
<dbReference type="InterPro" id="IPR046938">
    <property type="entry name" value="DNA_clamp_sf"/>
</dbReference>
<evidence type="ECO:0000259" key="10">
    <source>
        <dbReference type="Pfam" id="PF02768"/>
    </source>
</evidence>
<accession>A0A0F9QJU7</accession>
<gene>
    <name evidence="11" type="ORF">LCGC14_0765050</name>
</gene>
<dbReference type="GO" id="GO:0003677">
    <property type="term" value="F:DNA binding"/>
    <property type="evidence" value="ECO:0007669"/>
    <property type="project" value="UniProtKB-KW"/>
</dbReference>
<dbReference type="SUPFAM" id="SSF55979">
    <property type="entry name" value="DNA clamp"/>
    <property type="match status" value="1"/>
</dbReference>
<name>A0A0F9QJU7_9ZZZZ</name>
<dbReference type="GO" id="GO:0009360">
    <property type="term" value="C:DNA polymerase III complex"/>
    <property type="evidence" value="ECO:0007669"/>
    <property type="project" value="InterPro"/>
</dbReference>
<keyword evidence="8" id="KW-0238">DNA-binding</keyword>
<keyword evidence="4" id="KW-0808">Transferase</keyword>
<dbReference type="PANTHER" id="PTHR30478">
    <property type="entry name" value="DNA POLYMERASE III SUBUNIT BETA"/>
    <property type="match status" value="1"/>
</dbReference>
<keyword evidence="5" id="KW-0548">Nucleotidyltransferase</keyword>
<comment type="caution">
    <text evidence="11">The sequence shown here is derived from an EMBL/GenBank/DDBJ whole genome shotgun (WGS) entry which is preliminary data.</text>
</comment>
<organism evidence="11">
    <name type="scientific">marine sediment metagenome</name>
    <dbReference type="NCBI Taxonomy" id="412755"/>
    <lineage>
        <taxon>unclassified sequences</taxon>
        <taxon>metagenomes</taxon>
        <taxon>ecological metagenomes</taxon>
    </lineage>
</organism>
<protein>
    <recommendedName>
        <fullName evidence="10">DNA polymerase III beta sliding clamp C-terminal domain-containing protein</fullName>
    </recommendedName>
</protein>
<dbReference type="Gene3D" id="3.10.150.10">
    <property type="entry name" value="DNA Polymerase III, subunit A, domain 2"/>
    <property type="match status" value="1"/>
</dbReference>
<dbReference type="InterPro" id="IPR022635">
    <property type="entry name" value="DNA_polIII_beta_C"/>
</dbReference>
<evidence type="ECO:0000256" key="8">
    <source>
        <dbReference type="ARBA" id="ARBA00023125"/>
    </source>
</evidence>
<dbReference type="EMBL" id="LAZR01001905">
    <property type="protein sequence ID" value="KKN37267.1"/>
    <property type="molecule type" value="Genomic_DNA"/>
</dbReference>
<proteinExistence type="inferred from homology"/>
<dbReference type="SMART" id="SM00480">
    <property type="entry name" value="POL3Bc"/>
    <property type="match status" value="1"/>
</dbReference>
<evidence type="ECO:0000256" key="9">
    <source>
        <dbReference type="SAM" id="MobiDB-lite"/>
    </source>
</evidence>
<evidence type="ECO:0000256" key="7">
    <source>
        <dbReference type="ARBA" id="ARBA00022932"/>
    </source>
</evidence>
<dbReference type="GO" id="GO:0005737">
    <property type="term" value="C:cytoplasm"/>
    <property type="evidence" value="ECO:0007669"/>
    <property type="project" value="UniProtKB-SubCell"/>
</dbReference>
<evidence type="ECO:0000256" key="6">
    <source>
        <dbReference type="ARBA" id="ARBA00022705"/>
    </source>
</evidence>
<feature type="domain" description="DNA polymerase III beta sliding clamp C-terminal" evidence="10">
    <location>
        <begin position="262"/>
        <end position="368"/>
    </location>
</feature>
<dbReference type="CDD" id="cd00140">
    <property type="entry name" value="beta_clamp"/>
    <property type="match status" value="1"/>
</dbReference>
<comment type="similarity">
    <text evidence="2">Belongs to the beta sliding clamp family.</text>
</comment>
<evidence type="ECO:0000256" key="4">
    <source>
        <dbReference type="ARBA" id="ARBA00022679"/>
    </source>
</evidence>
<evidence type="ECO:0000256" key="5">
    <source>
        <dbReference type="ARBA" id="ARBA00022695"/>
    </source>
</evidence>
<dbReference type="PANTHER" id="PTHR30478:SF0">
    <property type="entry name" value="BETA SLIDING CLAMP"/>
    <property type="match status" value="1"/>
</dbReference>
<feature type="compositionally biased region" description="Acidic residues" evidence="9">
    <location>
        <begin position="403"/>
        <end position="436"/>
    </location>
</feature>
<evidence type="ECO:0000313" key="11">
    <source>
        <dbReference type="EMBL" id="KKN37267.1"/>
    </source>
</evidence>
<keyword evidence="3" id="KW-0963">Cytoplasm</keyword>
<comment type="subcellular location">
    <subcellularLocation>
        <location evidence="1">Cytoplasm</location>
    </subcellularLocation>
</comment>
<keyword evidence="7" id="KW-0239">DNA-directed DNA polymerase</keyword>
<dbReference type="AlphaFoldDB" id="A0A0F9QJU7"/>
<keyword evidence="6" id="KW-0235">DNA replication</keyword>
<dbReference type="GO" id="GO:0008408">
    <property type="term" value="F:3'-5' exonuclease activity"/>
    <property type="evidence" value="ECO:0007669"/>
    <property type="project" value="InterPro"/>
</dbReference>
<sequence length="452" mass="48910">MDIQVARLREVLGLLKPVILRKTPLPALTYVLFKDGKAVGTNLETMVIVQVPEADIDCLIPYNDVVAMLQYVQGLKTLHIEPKDGKVTMSWADGKSTFGTRDVGEFPNVPEFVPTVEADIDIDTLIPAMYEAMSFAATEDARPVLQAVSLILGDEVAVAAGDGFRMAHKTLPLSFPQESILVVPLGSVKALKLLWDKTPRTPPASDFLIPAIMAKKRASLALDGETGLRFIFGDSTTAIVKLLDGSPPDWLKLMPNKEPVLKASVMGSEMELAVRRVLPVAKMGTNIARLAFNDDTVTVSAKYEGQEVESTVKVLMSQGAPGNVALNATFLLDYLKGKDGVVILSWEGQSSPLLFNHRKNPTVLIMPMMVTEAADEVEPAEEEEAVAAEAEEVEEIKEGAELEAETAELGPDEEVAADEVEPVEEEEAEAAGEPEAEPVAATKPARKKRTKK</sequence>
<dbReference type="InterPro" id="IPR001001">
    <property type="entry name" value="DNA_polIII_beta"/>
</dbReference>
<feature type="region of interest" description="Disordered" evidence="9">
    <location>
        <begin position="403"/>
        <end position="452"/>
    </location>
</feature>
<dbReference type="Pfam" id="PF02768">
    <property type="entry name" value="DNA_pol3_beta_3"/>
    <property type="match status" value="1"/>
</dbReference>
<evidence type="ECO:0000256" key="3">
    <source>
        <dbReference type="ARBA" id="ARBA00022490"/>
    </source>
</evidence>
<dbReference type="GO" id="GO:0003887">
    <property type="term" value="F:DNA-directed DNA polymerase activity"/>
    <property type="evidence" value="ECO:0007669"/>
    <property type="project" value="UniProtKB-KW"/>
</dbReference>
<dbReference type="GO" id="GO:0006271">
    <property type="term" value="P:DNA strand elongation involved in DNA replication"/>
    <property type="evidence" value="ECO:0007669"/>
    <property type="project" value="TreeGrafter"/>
</dbReference>
<evidence type="ECO:0000256" key="2">
    <source>
        <dbReference type="ARBA" id="ARBA00010752"/>
    </source>
</evidence>
<evidence type="ECO:0000256" key="1">
    <source>
        <dbReference type="ARBA" id="ARBA00004496"/>
    </source>
</evidence>
<dbReference type="Gene3D" id="3.70.10.10">
    <property type="match status" value="1"/>
</dbReference>